<dbReference type="Pfam" id="PF03445">
    <property type="entry name" value="DUF294"/>
    <property type="match status" value="1"/>
</dbReference>
<comment type="caution">
    <text evidence="5">The sequence shown here is derived from an EMBL/GenBank/DDBJ whole genome shotgun (WGS) entry which is preliminary data.</text>
</comment>
<feature type="domain" description="CBS" evidence="4">
    <location>
        <begin position="223"/>
        <end position="280"/>
    </location>
</feature>
<dbReference type="STRING" id="476157.GCA_001663155_01107"/>
<dbReference type="Pfam" id="PF00027">
    <property type="entry name" value="cNMP_binding"/>
    <property type="match status" value="1"/>
</dbReference>
<evidence type="ECO:0000256" key="2">
    <source>
        <dbReference type="PROSITE-ProRule" id="PRU00703"/>
    </source>
</evidence>
<evidence type="ECO:0000313" key="6">
    <source>
        <dbReference type="Proteomes" id="UP000320547"/>
    </source>
</evidence>
<dbReference type="InterPro" id="IPR000644">
    <property type="entry name" value="CBS_dom"/>
</dbReference>
<dbReference type="InterPro" id="IPR014710">
    <property type="entry name" value="RmlC-like_jellyroll"/>
</dbReference>
<dbReference type="CDD" id="cd00038">
    <property type="entry name" value="CAP_ED"/>
    <property type="match status" value="1"/>
</dbReference>
<proteinExistence type="predicted"/>
<evidence type="ECO:0000259" key="3">
    <source>
        <dbReference type="PROSITE" id="PS50042"/>
    </source>
</evidence>
<dbReference type="PANTHER" id="PTHR43080:SF2">
    <property type="entry name" value="CBS DOMAIN-CONTAINING PROTEIN"/>
    <property type="match status" value="1"/>
</dbReference>
<dbReference type="Pfam" id="PF00571">
    <property type="entry name" value="CBS"/>
    <property type="match status" value="2"/>
</dbReference>
<keyword evidence="1 2" id="KW-0129">CBS domain</keyword>
<keyword evidence="6" id="KW-1185">Reference proteome</keyword>
<protein>
    <submittedName>
        <fullName evidence="5">CBS domain-containing protein</fullName>
    </submittedName>
</protein>
<sequence length="620" mass="68067">MVGEILEIAGFLRGIAPFDALDESDIAILSRSIGVTYFRSGETVLESGGQNEFLYIVRSGAVELRLAGEELTARLSAGASFAYPSLLRGGDIRNTTIALEDTLLYAIPAEHFHRLREQVPRFREYYAQDENTRIRHALERQRKAQSLQLDRASLQDLVKHAKPVSCPPETTIRQAAQLMAERNVSTLAVCNGELLIGIFTDKDLRSRVVAVETPLDRSISAVMTENPRTLSGEASVAEAMAMMASGGFRHIPLLTADGKLAGILSATDILAYLGNNAIDAGMAIARARSTEELKSASRQIPESFAAMVSSGVQASHAMRFTSALGEAVHRRAAELAEDELGPPPVPYSLVVFGSLARNEQLVGSDQDNGLVIDDAAKEDDFSYFERLGTRISDILDGCGYVYCKGGIMAKNAEQRRTASAWQERYATWIERPDEDRILRATIFFDMRHVHGDPTLTRRVQEDNVNIFKDSPLFVSYLARDALRSRIPLGIFRNLVLDTTDDGQKVFDAKRQAIMPIVDIARTHALANGLSEVSTIDRLRALAAAGKMNVDDAQSLEDAMLLVNEMRIAHQARQVQRGDTPDNLIAPGDLSSLERDYLKDAFSVVRSGLDSLRRNFAGGIA</sequence>
<dbReference type="EMBL" id="VLLK01000002">
    <property type="protein sequence ID" value="TWJ06887.1"/>
    <property type="molecule type" value="Genomic_DNA"/>
</dbReference>
<dbReference type="InterPro" id="IPR046342">
    <property type="entry name" value="CBS_dom_sf"/>
</dbReference>
<dbReference type="SMART" id="SM00116">
    <property type="entry name" value="CBS"/>
    <property type="match status" value="2"/>
</dbReference>
<dbReference type="OrthoDB" id="9762536at2"/>
<dbReference type="PROSITE" id="PS50042">
    <property type="entry name" value="CNMP_BINDING_3"/>
    <property type="match status" value="1"/>
</dbReference>
<dbReference type="Gene3D" id="3.10.580.10">
    <property type="entry name" value="CBS-domain"/>
    <property type="match status" value="1"/>
</dbReference>
<organism evidence="5 6">
    <name type="scientific">Altererythrobacter ishigakiensis</name>
    <dbReference type="NCBI Taxonomy" id="476157"/>
    <lineage>
        <taxon>Bacteria</taxon>
        <taxon>Pseudomonadati</taxon>
        <taxon>Pseudomonadota</taxon>
        <taxon>Alphaproteobacteria</taxon>
        <taxon>Sphingomonadales</taxon>
        <taxon>Erythrobacteraceae</taxon>
        <taxon>Altererythrobacter</taxon>
    </lineage>
</organism>
<dbReference type="GO" id="GO:0008773">
    <property type="term" value="F:[protein-PII] uridylyltransferase activity"/>
    <property type="evidence" value="ECO:0007669"/>
    <property type="project" value="InterPro"/>
</dbReference>
<evidence type="ECO:0000256" key="1">
    <source>
        <dbReference type="ARBA" id="ARBA00023122"/>
    </source>
</evidence>
<dbReference type="InterPro" id="IPR018821">
    <property type="entry name" value="DUF294_put_nucleoTrafse_sb-bd"/>
</dbReference>
<dbReference type="InterPro" id="IPR005105">
    <property type="entry name" value="GlnD_Uridyltrans_N"/>
</dbReference>
<dbReference type="RefSeq" id="WP_067598391.1">
    <property type="nucleotide sequence ID" value="NZ_CP015963.1"/>
</dbReference>
<evidence type="ECO:0000313" key="5">
    <source>
        <dbReference type="EMBL" id="TWJ06887.1"/>
    </source>
</evidence>
<dbReference type="SUPFAM" id="SSF54631">
    <property type="entry name" value="CBS-domain pair"/>
    <property type="match status" value="1"/>
</dbReference>
<dbReference type="SUPFAM" id="SSF51206">
    <property type="entry name" value="cAMP-binding domain-like"/>
    <property type="match status" value="1"/>
</dbReference>
<accession>A0A562UMR3</accession>
<dbReference type="PANTHER" id="PTHR43080">
    <property type="entry name" value="CBS DOMAIN-CONTAINING PROTEIN CBSX3, MITOCHONDRIAL"/>
    <property type="match status" value="1"/>
</dbReference>
<dbReference type="Gene3D" id="2.60.120.10">
    <property type="entry name" value="Jelly Rolls"/>
    <property type="match status" value="1"/>
</dbReference>
<dbReference type="InterPro" id="IPR018490">
    <property type="entry name" value="cNMP-bd_dom_sf"/>
</dbReference>
<reference evidence="5 6" key="1">
    <citation type="submission" date="2019-07" db="EMBL/GenBank/DDBJ databases">
        <title>Genomic Encyclopedia of Archaeal and Bacterial Type Strains, Phase II (KMG-II): from individual species to whole genera.</title>
        <authorList>
            <person name="Goeker M."/>
        </authorList>
    </citation>
    <scope>NUCLEOTIDE SEQUENCE [LARGE SCALE GENOMIC DNA]</scope>
    <source>
        <strain evidence="5 6">ATCC BAA-2084</strain>
    </source>
</reference>
<dbReference type="PROSITE" id="PS51371">
    <property type="entry name" value="CBS"/>
    <property type="match status" value="2"/>
</dbReference>
<dbReference type="CDD" id="cd04587">
    <property type="entry name" value="CBS_pair_CAP-ED_NT_Pol-beta-like_DUF294_assoc"/>
    <property type="match status" value="1"/>
</dbReference>
<name>A0A562UMR3_9SPHN</name>
<dbReference type="SMART" id="SM00100">
    <property type="entry name" value="cNMP"/>
    <property type="match status" value="1"/>
</dbReference>
<evidence type="ECO:0000259" key="4">
    <source>
        <dbReference type="PROSITE" id="PS51371"/>
    </source>
</evidence>
<dbReference type="CDD" id="cd05401">
    <property type="entry name" value="NT_GlnE_GlnD_like"/>
    <property type="match status" value="1"/>
</dbReference>
<gene>
    <name evidence="5" type="ORF">JN10_2431</name>
</gene>
<dbReference type="InterPro" id="IPR051257">
    <property type="entry name" value="Diverse_CBS-Domain"/>
</dbReference>
<dbReference type="InterPro" id="IPR000595">
    <property type="entry name" value="cNMP-bd_dom"/>
</dbReference>
<dbReference type="AlphaFoldDB" id="A0A562UMR3"/>
<dbReference type="Pfam" id="PF10335">
    <property type="entry name" value="DUF294_C"/>
    <property type="match status" value="1"/>
</dbReference>
<feature type="domain" description="CBS" evidence="4">
    <location>
        <begin position="157"/>
        <end position="217"/>
    </location>
</feature>
<feature type="domain" description="Cyclic nucleotide-binding" evidence="3">
    <location>
        <begin position="17"/>
        <end position="115"/>
    </location>
</feature>
<dbReference type="Proteomes" id="UP000320547">
    <property type="component" value="Unassembled WGS sequence"/>
</dbReference>